<keyword evidence="8" id="KW-0539">Nucleus</keyword>
<evidence type="ECO:0000256" key="4">
    <source>
        <dbReference type="ARBA" id="ARBA00009439"/>
    </source>
</evidence>
<dbReference type="GO" id="GO:0000722">
    <property type="term" value="P:telomere maintenance via recombination"/>
    <property type="evidence" value="ECO:0007669"/>
    <property type="project" value="TreeGrafter"/>
</dbReference>
<accession>A0A1I8A0M8</accession>
<comment type="catalytic activity">
    <reaction evidence="9">
        <text>ATP + H2O = ADP + phosphate + H(+)</text>
        <dbReference type="Rhea" id="RHEA:13065"/>
        <dbReference type="ChEBI" id="CHEBI:15377"/>
        <dbReference type="ChEBI" id="CHEBI:15378"/>
        <dbReference type="ChEBI" id="CHEBI:30616"/>
        <dbReference type="ChEBI" id="CHEBI:43474"/>
        <dbReference type="ChEBI" id="CHEBI:456216"/>
    </reaction>
</comment>
<comment type="cofactor">
    <cofactor evidence="1">
        <name>Zn(2+)</name>
        <dbReference type="ChEBI" id="CHEBI:29105"/>
    </cofactor>
</comment>
<evidence type="ECO:0000256" key="2">
    <source>
        <dbReference type="ARBA" id="ARBA00004123"/>
    </source>
</evidence>
<evidence type="ECO:0000313" key="13">
    <source>
        <dbReference type="WBParaSite" id="L893_g3139.t1"/>
    </source>
</evidence>
<evidence type="ECO:0000256" key="9">
    <source>
        <dbReference type="ARBA" id="ARBA00049360"/>
    </source>
</evidence>
<dbReference type="InterPro" id="IPR038729">
    <property type="entry name" value="Rad50/SbcC_AAA"/>
</dbReference>
<dbReference type="Gene3D" id="3.40.50.300">
    <property type="entry name" value="P-loop containing nucleotide triphosphate hydrolases"/>
    <property type="match status" value="1"/>
</dbReference>
<keyword evidence="5" id="KW-0158">Chromosome</keyword>
<dbReference type="GO" id="GO:0046872">
    <property type="term" value="F:metal ion binding"/>
    <property type="evidence" value="ECO:0007669"/>
    <property type="project" value="UniProtKB-KW"/>
</dbReference>
<keyword evidence="12" id="KW-1185">Reference proteome</keyword>
<comment type="subcellular location">
    <subcellularLocation>
        <location evidence="3">Chromosome</location>
    </subcellularLocation>
    <subcellularLocation>
        <location evidence="2">Nucleus</location>
    </subcellularLocation>
</comment>
<evidence type="ECO:0000256" key="6">
    <source>
        <dbReference type="ARBA" id="ARBA00022723"/>
    </source>
</evidence>
<dbReference type="GO" id="GO:0016887">
    <property type="term" value="F:ATP hydrolysis activity"/>
    <property type="evidence" value="ECO:0007669"/>
    <property type="project" value="InterPro"/>
</dbReference>
<keyword evidence="6" id="KW-0479">Metal-binding</keyword>
<evidence type="ECO:0000256" key="7">
    <source>
        <dbReference type="ARBA" id="ARBA00022833"/>
    </source>
</evidence>
<dbReference type="GO" id="GO:0043047">
    <property type="term" value="F:single-stranded telomeric DNA binding"/>
    <property type="evidence" value="ECO:0007669"/>
    <property type="project" value="TreeGrafter"/>
</dbReference>
<dbReference type="GO" id="GO:0051880">
    <property type="term" value="F:G-quadruplex DNA binding"/>
    <property type="evidence" value="ECO:0007669"/>
    <property type="project" value="TreeGrafter"/>
</dbReference>
<protein>
    <submittedName>
        <fullName evidence="13">AAA_23 domain-containing protein</fullName>
    </submittedName>
</protein>
<reference evidence="13" key="1">
    <citation type="submission" date="2016-11" db="UniProtKB">
        <authorList>
            <consortium name="WormBaseParasite"/>
        </authorList>
    </citation>
    <scope>IDENTIFICATION</scope>
</reference>
<dbReference type="InterPro" id="IPR027417">
    <property type="entry name" value="P-loop_NTPase"/>
</dbReference>
<dbReference type="SUPFAM" id="SSF52540">
    <property type="entry name" value="P-loop containing nucleoside triphosphate hydrolases"/>
    <property type="match status" value="1"/>
</dbReference>
<organism evidence="12 13">
    <name type="scientific">Steinernema glaseri</name>
    <dbReference type="NCBI Taxonomy" id="37863"/>
    <lineage>
        <taxon>Eukaryota</taxon>
        <taxon>Metazoa</taxon>
        <taxon>Ecdysozoa</taxon>
        <taxon>Nematoda</taxon>
        <taxon>Chromadorea</taxon>
        <taxon>Rhabditida</taxon>
        <taxon>Tylenchina</taxon>
        <taxon>Panagrolaimomorpha</taxon>
        <taxon>Strongyloidoidea</taxon>
        <taxon>Steinernematidae</taxon>
        <taxon>Steinernema</taxon>
    </lineage>
</organism>
<dbReference type="PANTHER" id="PTHR18867">
    <property type="entry name" value="RAD50"/>
    <property type="match status" value="1"/>
</dbReference>
<feature type="domain" description="Rad50/SbcC-type AAA" evidence="11">
    <location>
        <begin position="6"/>
        <end position="221"/>
    </location>
</feature>
<dbReference type="GO" id="GO:0030870">
    <property type="term" value="C:Mre11 complex"/>
    <property type="evidence" value="ECO:0007669"/>
    <property type="project" value="TreeGrafter"/>
</dbReference>
<evidence type="ECO:0000259" key="11">
    <source>
        <dbReference type="Pfam" id="PF13476"/>
    </source>
</evidence>
<dbReference type="GO" id="GO:0006302">
    <property type="term" value="P:double-strand break repair"/>
    <property type="evidence" value="ECO:0007669"/>
    <property type="project" value="InterPro"/>
</dbReference>
<evidence type="ECO:0000256" key="10">
    <source>
        <dbReference type="SAM" id="Coils"/>
    </source>
</evidence>
<dbReference type="Pfam" id="PF13476">
    <property type="entry name" value="AAA_23"/>
    <property type="match status" value="1"/>
</dbReference>
<evidence type="ECO:0000256" key="8">
    <source>
        <dbReference type="ARBA" id="ARBA00023242"/>
    </source>
</evidence>
<dbReference type="GO" id="GO:0007004">
    <property type="term" value="P:telomere maintenance via telomerase"/>
    <property type="evidence" value="ECO:0007669"/>
    <property type="project" value="TreeGrafter"/>
</dbReference>
<evidence type="ECO:0000256" key="3">
    <source>
        <dbReference type="ARBA" id="ARBA00004286"/>
    </source>
</evidence>
<dbReference type="Proteomes" id="UP000095287">
    <property type="component" value="Unplaced"/>
</dbReference>
<dbReference type="WBParaSite" id="L893_g3139.t1">
    <property type="protein sequence ID" value="L893_g3139.t1"/>
    <property type="gene ID" value="L893_g3139"/>
</dbReference>
<sequence>MAELISLKMTGIRSIGDEPHVIKFLNPLTIIQGLNGTGKTTTVEALNYITTGSQPSGGMKAFIHSNTIANKKRVDGSIMLTFRDAKGQEVTATKRMYATTSARSKKGEATTRSDEFTLSYKDGLGETHSISSKVLDFNKEMINRLGVPKAILDLVLFCHQEESNWPLSEPKSLKSKFDAIFEVTKYTRALQNVKKMIKDFEGKIKEADAKLPYLLENRKDRIRALKEAENCKDRIEFLIGRMQETQSHQKEIEAEIGILRKSIEKAEEVQRKTELRQQEARMLQRQLDGIEVADYSGTIEQLKKEFENITRSQEFASIERQKSQIEAELREIAAGIQQANREKEAANKTIILLPHELERKKQEKVQVMEKLDALKEKHREDFLSLMGAVPEQSFKATVNKVYSEFENQLRSAEAKTIILLPHELERKKQEKVQVMEKLNALKEKHREDFLSLMGAVPEQSFK</sequence>
<dbReference type="GO" id="GO:0003691">
    <property type="term" value="F:double-stranded telomeric DNA binding"/>
    <property type="evidence" value="ECO:0007669"/>
    <property type="project" value="TreeGrafter"/>
</dbReference>
<dbReference type="GO" id="GO:0000794">
    <property type="term" value="C:condensed nuclear chromosome"/>
    <property type="evidence" value="ECO:0007669"/>
    <property type="project" value="TreeGrafter"/>
</dbReference>
<comment type="similarity">
    <text evidence="4">Belongs to the SMC family. RAD50 subfamily.</text>
</comment>
<proteinExistence type="inferred from homology"/>
<dbReference type="PANTHER" id="PTHR18867:SF12">
    <property type="entry name" value="DNA REPAIR PROTEIN RAD50"/>
    <property type="match status" value="1"/>
</dbReference>
<evidence type="ECO:0000256" key="5">
    <source>
        <dbReference type="ARBA" id="ARBA00022454"/>
    </source>
</evidence>
<evidence type="ECO:0000313" key="12">
    <source>
        <dbReference type="Proteomes" id="UP000095287"/>
    </source>
</evidence>
<feature type="coiled-coil region" evidence="10">
    <location>
        <begin position="249"/>
        <end position="448"/>
    </location>
</feature>
<keyword evidence="7" id="KW-0862">Zinc</keyword>
<keyword evidence="10" id="KW-0175">Coiled coil</keyword>
<dbReference type="AlphaFoldDB" id="A0A1I8A0M8"/>
<dbReference type="GO" id="GO:0070192">
    <property type="term" value="P:chromosome organization involved in meiotic cell cycle"/>
    <property type="evidence" value="ECO:0007669"/>
    <property type="project" value="TreeGrafter"/>
</dbReference>
<name>A0A1I8A0M8_9BILA</name>
<evidence type="ECO:0000256" key="1">
    <source>
        <dbReference type="ARBA" id="ARBA00001947"/>
    </source>
</evidence>